<dbReference type="InterPro" id="IPR018297">
    <property type="entry name" value="A/G_cyclase_CS"/>
</dbReference>
<evidence type="ECO:0000256" key="1">
    <source>
        <dbReference type="ARBA" id="ARBA00004479"/>
    </source>
</evidence>
<dbReference type="InterPro" id="IPR028082">
    <property type="entry name" value="Peripla_BP_I"/>
</dbReference>
<dbReference type="InterPro" id="IPR001828">
    <property type="entry name" value="ANF_lig-bd_rcpt"/>
</dbReference>
<evidence type="ECO:0000256" key="13">
    <source>
        <dbReference type="RuleBase" id="RU003431"/>
    </source>
</evidence>
<comment type="subcellular location">
    <subcellularLocation>
        <location evidence="1">Membrane</location>
        <topology evidence="1">Single-pass type I membrane protein</topology>
    </subcellularLocation>
</comment>
<dbReference type="GO" id="GO:0004383">
    <property type="term" value="F:guanylate cyclase activity"/>
    <property type="evidence" value="ECO:0007669"/>
    <property type="project" value="UniProtKB-EC"/>
</dbReference>
<dbReference type="GO" id="GO:0005886">
    <property type="term" value="C:plasma membrane"/>
    <property type="evidence" value="ECO:0007669"/>
    <property type="project" value="TreeGrafter"/>
</dbReference>
<dbReference type="Gene3D" id="1.10.510.10">
    <property type="entry name" value="Transferase(Phosphotransferase) domain 1"/>
    <property type="match status" value="1"/>
</dbReference>
<organism evidence="17 18">
    <name type="scientific">Mytilus edulis</name>
    <name type="common">Blue mussel</name>
    <dbReference type="NCBI Taxonomy" id="6550"/>
    <lineage>
        <taxon>Eukaryota</taxon>
        <taxon>Metazoa</taxon>
        <taxon>Spiralia</taxon>
        <taxon>Lophotrochozoa</taxon>
        <taxon>Mollusca</taxon>
        <taxon>Bivalvia</taxon>
        <taxon>Autobranchia</taxon>
        <taxon>Pteriomorphia</taxon>
        <taxon>Mytilida</taxon>
        <taxon>Mytiloidea</taxon>
        <taxon>Mytilidae</taxon>
        <taxon>Mytilinae</taxon>
        <taxon>Mytilus</taxon>
    </lineage>
</organism>
<accession>A0A8S3RGD5</accession>
<comment type="caution">
    <text evidence="17">The sequence shown here is derived from an EMBL/GenBank/DDBJ whole genome shotgun (WGS) entry which is preliminary data.</text>
</comment>
<gene>
    <name evidence="17" type="ORF">MEDL_20073</name>
</gene>
<dbReference type="Gene3D" id="3.30.70.1230">
    <property type="entry name" value="Nucleotide cyclase"/>
    <property type="match status" value="1"/>
</dbReference>
<dbReference type="GO" id="GO:0007168">
    <property type="term" value="P:receptor guanylyl cyclase signaling pathway"/>
    <property type="evidence" value="ECO:0007669"/>
    <property type="project" value="TreeGrafter"/>
</dbReference>
<reference evidence="17" key="1">
    <citation type="submission" date="2021-03" db="EMBL/GenBank/DDBJ databases">
        <authorList>
            <person name="Bekaert M."/>
        </authorList>
    </citation>
    <scope>NUCLEOTIDE SEQUENCE</scope>
</reference>
<dbReference type="CDD" id="cd07302">
    <property type="entry name" value="CHD"/>
    <property type="match status" value="1"/>
</dbReference>
<dbReference type="Gene3D" id="2.10.25.10">
    <property type="entry name" value="Laminin"/>
    <property type="match status" value="1"/>
</dbReference>
<evidence type="ECO:0000256" key="3">
    <source>
        <dbReference type="ARBA" id="ARBA00022692"/>
    </source>
</evidence>
<dbReference type="SUPFAM" id="SSF55073">
    <property type="entry name" value="Nucleotide cyclase"/>
    <property type="match status" value="1"/>
</dbReference>
<dbReference type="GO" id="GO:0001653">
    <property type="term" value="F:peptide receptor activity"/>
    <property type="evidence" value="ECO:0007669"/>
    <property type="project" value="TreeGrafter"/>
</dbReference>
<dbReference type="PROSITE" id="PS01186">
    <property type="entry name" value="EGF_2"/>
    <property type="match status" value="1"/>
</dbReference>
<keyword evidence="9" id="KW-0325">Glycoprotein</keyword>
<keyword evidence="18" id="KW-1185">Reference proteome</keyword>
<dbReference type="Pfam" id="PF00211">
    <property type="entry name" value="Guanylate_cyc"/>
    <property type="match status" value="1"/>
</dbReference>
<dbReference type="Proteomes" id="UP000683360">
    <property type="component" value="Unassembled WGS sequence"/>
</dbReference>
<dbReference type="InterPro" id="IPR050401">
    <property type="entry name" value="Cyclic_nucleotide_synthase"/>
</dbReference>
<keyword evidence="8" id="KW-0675">Receptor</keyword>
<dbReference type="OrthoDB" id="1890790at2759"/>
<dbReference type="PROSITE" id="PS00022">
    <property type="entry name" value="EGF_1"/>
    <property type="match status" value="1"/>
</dbReference>
<dbReference type="InterPro" id="IPR000719">
    <property type="entry name" value="Prot_kinase_dom"/>
</dbReference>
<dbReference type="InterPro" id="IPR029787">
    <property type="entry name" value="Nucleotide_cyclase"/>
</dbReference>
<evidence type="ECO:0000256" key="10">
    <source>
        <dbReference type="ARBA" id="ARBA00023239"/>
    </source>
</evidence>
<evidence type="ECO:0000259" key="16">
    <source>
        <dbReference type="PROSITE" id="PS50125"/>
    </source>
</evidence>
<keyword evidence="6 14" id="KW-1133">Transmembrane helix</keyword>
<keyword evidence="7 14" id="KW-0472">Membrane</keyword>
<dbReference type="PROSITE" id="PS50011">
    <property type="entry name" value="PROTEIN_KINASE_DOM"/>
    <property type="match status" value="1"/>
</dbReference>
<dbReference type="SUPFAM" id="SSF56112">
    <property type="entry name" value="Protein kinase-like (PK-like)"/>
    <property type="match status" value="1"/>
</dbReference>
<evidence type="ECO:0000256" key="2">
    <source>
        <dbReference type="ARBA" id="ARBA00012202"/>
    </source>
</evidence>
<evidence type="ECO:0000313" key="17">
    <source>
        <dbReference type="EMBL" id="CAG2205837.1"/>
    </source>
</evidence>
<dbReference type="GO" id="GO:0004672">
    <property type="term" value="F:protein kinase activity"/>
    <property type="evidence" value="ECO:0007669"/>
    <property type="project" value="InterPro"/>
</dbReference>
<evidence type="ECO:0000256" key="7">
    <source>
        <dbReference type="ARBA" id="ARBA00023136"/>
    </source>
</evidence>
<dbReference type="Pfam" id="PF07714">
    <property type="entry name" value="PK_Tyr_Ser-Thr"/>
    <property type="match status" value="1"/>
</dbReference>
<comment type="similarity">
    <text evidence="12">Belongs to the adenylyl cyclase class-4/guanylyl cyclase family.</text>
</comment>
<dbReference type="SMART" id="SM00220">
    <property type="entry name" value="S_TKc"/>
    <property type="match status" value="1"/>
</dbReference>
<keyword evidence="11 13" id="KW-0141">cGMP biosynthesis</keyword>
<dbReference type="GO" id="GO:0004016">
    <property type="term" value="F:adenylate cyclase activity"/>
    <property type="evidence" value="ECO:0007669"/>
    <property type="project" value="TreeGrafter"/>
</dbReference>
<dbReference type="InterPro" id="IPR000742">
    <property type="entry name" value="EGF"/>
</dbReference>
<proteinExistence type="inferred from homology"/>
<keyword evidence="3 14" id="KW-0812">Transmembrane</keyword>
<evidence type="ECO:0000256" key="8">
    <source>
        <dbReference type="ARBA" id="ARBA00023170"/>
    </source>
</evidence>
<keyword evidence="5" id="KW-0547">Nucleotide-binding</keyword>
<dbReference type="PROSITE" id="PS50125">
    <property type="entry name" value="GUANYLATE_CYCLASE_2"/>
    <property type="match status" value="1"/>
</dbReference>
<feature type="transmembrane region" description="Helical" evidence="14">
    <location>
        <begin position="1008"/>
        <end position="1034"/>
    </location>
</feature>
<dbReference type="EC" id="4.6.1.2" evidence="2 13"/>
<dbReference type="GO" id="GO:0035556">
    <property type="term" value="P:intracellular signal transduction"/>
    <property type="evidence" value="ECO:0007669"/>
    <property type="project" value="InterPro"/>
</dbReference>
<dbReference type="EMBL" id="CAJPWZ010001029">
    <property type="protein sequence ID" value="CAG2205837.1"/>
    <property type="molecule type" value="Genomic_DNA"/>
</dbReference>
<dbReference type="PANTHER" id="PTHR11920">
    <property type="entry name" value="GUANYLYL CYCLASE"/>
    <property type="match status" value="1"/>
</dbReference>
<dbReference type="PROSITE" id="PS00452">
    <property type="entry name" value="GUANYLATE_CYCLASE_1"/>
    <property type="match status" value="1"/>
</dbReference>
<evidence type="ECO:0000256" key="14">
    <source>
        <dbReference type="SAM" id="Phobius"/>
    </source>
</evidence>
<dbReference type="SMART" id="SM00044">
    <property type="entry name" value="CYCc"/>
    <property type="match status" value="1"/>
</dbReference>
<dbReference type="GO" id="GO:0005524">
    <property type="term" value="F:ATP binding"/>
    <property type="evidence" value="ECO:0007669"/>
    <property type="project" value="InterPro"/>
</dbReference>
<keyword evidence="10 12" id="KW-0456">Lyase</keyword>
<sequence length="1636" mass="182353">MYSRGKIRNIMLKFEKAGNQETNIGSKSDDEIPLIYAVPTLVLDSNYSPPSSIPADADRIYSVSLGHIISKGVIARLDDGTGTTITDTAGLTFTVTSIDSTGASPDTFATGGANLCQYANRREYPNTYEGRDYKFYCNTTNPSMVIEGIPLHDGVLTADGLYHVHTALPPNNRQFVLSMDYLGTPLSVTTNAFEITTPAAKMGITLWPSTGTVANTDFDITVEIQDSAGVKVATGIDATLPVMLQVAWFEDLQLFNGKAPLEDMLYETKERLSGTDAKLSRSNYQMYIDKRAVAGEVTFTGVRLLDVHSCAKLNLTMRMPHYPHSRMPNTYNDFTLNKVFFDLYASDATKSKILFYMNGTSDGAVFVTDCIPVTEQTATALEIVTPSGDIIPKIGANFPIESPIIIRAVDGAGERVYSGSDSTLNITGTADVTVCLSDDLADLFQEYKGTADVVGSICRQLTMHSYNTKNSPVVTTTAFMQMLDHAKKSPHERVRGIVGFGSNTVTKGVSSLLNLYQMPNIATNEDEFSFSEKSAYPYYNRLSWNMGSLSHSVMMSCRNRGWKYMSIVRTVDFTIDTIFFEKAKQFGITILAEVAIPKVWGATYTPNAFNSSLEKIKDAGSRIVWMFVMPPVSYYFMREAIDKGMGGIDGWQWNMLGLFGWAFPWANQGPTCMGNTTCTQGWVGGHCWIVGYDMTMETPVWKGLIEKHRHAFRKDYLGTVPKLPFTEILAEYSLAYDAVRMFGMAMSKLINESMTITGPRLTNEIRNIYMEKSLTGELQLNENGDRPGYIGVIVNVNPHPFSWPEHINAYPPTTAMFTRMIFMDSDTAITQREYSMQAKRPMDMIYGMEVANYTIAFTKYTNLRRFNGSEGRIGTWSLKLEQLPSLNGTAITEEIIEKSVAPFYCTGGCGGNGTDDFDITLYEFGHCASFNVCECNEGYYGLSCQDMTCNCVNGKCLIPLVCVCENGWTGSRCEVPICGFDCGDGVCSGPDTCKCNSGSVGAQCNQSLYVVTIIPILCFIIFIVILVFLIRWLLKRHHLRQALKNLDWLIKWDEVIVGDTRAMSIMSTAGDDFATSAKSNMCTWRSQKCFIQKFNCDTLSVEDENLRMEVVSIRELRHNNLVQFVGACLEYPNVCLLSEVTPKGSLEDLLSNDNVKLGWDFKFSLLKDICRGMHFLHLSEIQSHGRLKSSNCLVDNRWTCKISGFGLPSLRYNGPRKKLPDDDEFTEKKLTSLFWTAPELLPGCKNIDGVKQGTKHGDVYSFGIILTELCTREEPYSSETGYLEPEQILQLVVDKDSPTAGEAKKMWYKSGGDTTKLFRPSVKNEHLPEEYAAKSGLQKLMAQCWGNQPELRPSFKNVNEKLNEIYPIKGELIDNLVNMLEKYSSNLEQIVAERTKELVEEKRKTEQLISQMLPKKVVEDLKHGNPVEPESFECVTIFFSDIVGFTNIAKGSTPFQVVDLLNDLYTTFDAILDNYDVYKVETIGDAYMIVSGLPIRNGELHAGEIATCSLDLMASMVGFKIRHMPETMLQLRVGMHSGPCVAGVVGLKMPRYCLFGDTVNTASRMESSSMALRIHMSDACAQILIRLGGYHLDCRGEREVKGKGVMTTWWINGKDGFDKELPGKDMAVSLSQHEFK</sequence>
<evidence type="ECO:0000256" key="12">
    <source>
        <dbReference type="RuleBase" id="RU000405"/>
    </source>
</evidence>
<evidence type="ECO:0000256" key="11">
    <source>
        <dbReference type="ARBA" id="ARBA00023293"/>
    </source>
</evidence>
<dbReference type="Pfam" id="PF01094">
    <property type="entry name" value="ANF_receptor"/>
    <property type="match status" value="1"/>
</dbReference>
<protein>
    <recommendedName>
        <fullName evidence="2 13">Guanylate cyclase</fullName>
        <ecNumber evidence="2 13">4.6.1.2</ecNumber>
    </recommendedName>
</protein>
<dbReference type="SUPFAM" id="SSF53822">
    <property type="entry name" value="Periplasmic binding protein-like I"/>
    <property type="match status" value="1"/>
</dbReference>
<dbReference type="InterPro" id="IPR001245">
    <property type="entry name" value="Ser-Thr/Tyr_kinase_cat_dom"/>
</dbReference>
<dbReference type="InterPro" id="IPR011009">
    <property type="entry name" value="Kinase-like_dom_sf"/>
</dbReference>
<dbReference type="PANTHER" id="PTHR11920:SF335">
    <property type="entry name" value="GUANYLATE CYCLASE"/>
    <property type="match status" value="1"/>
</dbReference>
<keyword evidence="4" id="KW-0732">Signal</keyword>
<evidence type="ECO:0000256" key="4">
    <source>
        <dbReference type="ARBA" id="ARBA00022729"/>
    </source>
</evidence>
<feature type="domain" description="Guanylate cyclase" evidence="16">
    <location>
        <begin position="1436"/>
        <end position="1566"/>
    </location>
</feature>
<evidence type="ECO:0000259" key="15">
    <source>
        <dbReference type="PROSITE" id="PS50011"/>
    </source>
</evidence>
<evidence type="ECO:0000256" key="9">
    <source>
        <dbReference type="ARBA" id="ARBA00023180"/>
    </source>
</evidence>
<comment type="catalytic activity">
    <reaction evidence="13">
        <text>GTP = 3',5'-cyclic GMP + diphosphate</text>
        <dbReference type="Rhea" id="RHEA:13665"/>
        <dbReference type="ChEBI" id="CHEBI:33019"/>
        <dbReference type="ChEBI" id="CHEBI:37565"/>
        <dbReference type="ChEBI" id="CHEBI:57746"/>
        <dbReference type="EC" id="4.6.1.2"/>
    </reaction>
</comment>
<evidence type="ECO:0000313" key="18">
    <source>
        <dbReference type="Proteomes" id="UP000683360"/>
    </source>
</evidence>
<evidence type="ECO:0000256" key="6">
    <source>
        <dbReference type="ARBA" id="ARBA00022989"/>
    </source>
</evidence>
<dbReference type="FunFam" id="3.30.70.1230:FF:000019">
    <property type="entry name" value="Guanylate cyclase"/>
    <property type="match status" value="1"/>
</dbReference>
<evidence type="ECO:0000256" key="5">
    <source>
        <dbReference type="ARBA" id="ARBA00022741"/>
    </source>
</evidence>
<name>A0A8S3RGD5_MYTED</name>
<dbReference type="Gene3D" id="3.40.50.2300">
    <property type="match status" value="3"/>
</dbReference>
<dbReference type="InterPro" id="IPR001054">
    <property type="entry name" value="A/G_cyclase"/>
</dbReference>
<feature type="domain" description="Protein kinase" evidence="15">
    <location>
        <begin position="1060"/>
        <end position="1366"/>
    </location>
</feature>